<proteinExistence type="predicted"/>
<accession>A0A8K0NJ06</accession>
<comment type="caution">
    <text evidence="2">The sequence shown here is derived from an EMBL/GenBank/DDBJ whole genome shotgun (WGS) entry which is preliminary data.</text>
</comment>
<feature type="region of interest" description="Disordered" evidence="1">
    <location>
        <begin position="1"/>
        <end position="194"/>
    </location>
</feature>
<feature type="compositionally biased region" description="Pro residues" evidence="1">
    <location>
        <begin position="100"/>
        <end position="118"/>
    </location>
</feature>
<evidence type="ECO:0000313" key="3">
    <source>
        <dbReference type="Proteomes" id="UP000811619"/>
    </source>
</evidence>
<feature type="compositionally biased region" description="Polar residues" evidence="1">
    <location>
        <begin position="1"/>
        <end position="11"/>
    </location>
</feature>
<organism evidence="2 3">
    <name type="scientific">Claviceps africana</name>
    <dbReference type="NCBI Taxonomy" id="83212"/>
    <lineage>
        <taxon>Eukaryota</taxon>
        <taxon>Fungi</taxon>
        <taxon>Dikarya</taxon>
        <taxon>Ascomycota</taxon>
        <taxon>Pezizomycotina</taxon>
        <taxon>Sordariomycetes</taxon>
        <taxon>Hypocreomycetidae</taxon>
        <taxon>Hypocreales</taxon>
        <taxon>Clavicipitaceae</taxon>
        <taxon>Claviceps</taxon>
    </lineage>
</organism>
<dbReference type="EMBL" id="SRPY01000160">
    <property type="protein sequence ID" value="KAG5927739.1"/>
    <property type="molecule type" value="Genomic_DNA"/>
</dbReference>
<keyword evidence="3" id="KW-1185">Reference proteome</keyword>
<dbReference type="OrthoDB" id="5206740at2759"/>
<name>A0A8K0NJ06_9HYPO</name>
<evidence type="ECO:0008006" key="4">
    <source>
        <dbReference type="Google" id="ProtNLM"/>
    </source>
</evidence>
<dbReference type="Proteomes" id="UP000811619">
    <property type="component" value="Unassembled WGS sequence"/>
</dbReference>
<sequence length="431" mass="46346">MTSPPKTPNNSKRPRLSLQIQPACSPPSRDPRSQSTDPTDPTTFNTMSNVYVTAMDPRFSTDPAPSMTAVHSTKQTSRKTALTRADSSDSASRPAVVTPPSVPTCPCPETPLTAPPTSAPRRDFVYPSTTTATPLSAGALDSASNVFAFSPAGTPSPRSHPPTRSPRENGTPFRRRSSLPFPETSPGRMPYTHPRSLHSILRNSPLPPKPAVPPRRPLLRFQQPAKKVEYDSPLEEEITTFKYTKSHSDLLAEDPSPLSPSDALSAAETPLILEGLSFTADGGQTPGPLEDMRCRMAGLAAASPNQLANRKRRRLEKKRQWVWTIGQDDDDAGVPMETFRRAADGTIDGLEPATPSIESSSSVTDASEVDMSDSCSIVSSEDHYQRRCRSVLSDAEAPGKLVSACMGPGTGDMSMAERTSGQDAPQRAVVV</sequence>
<feature type="compositionally biased region" description="Polar residues" evidence="1">
    <location>
        <begin position="69"/>
        <end position="80"/>
    </location>
</feature>
<dbReference type="AlphaFoldDB" id="A0A8K0NJ06"/>
<feature type="region of interest" description="Disordered" evidence="1">
    <location>
        <begin position="407"/>
        <end position="431"/>
    </location>
</feature>
<feature type="compositionally biased region" description="Low complexity" evidence="1">
    <location>
        <begin position="84"/>
        <end position="99"/>
    </location>
</feature>
<feature type="region of interest" description="Disordered" evidence="1">
    <location>
        <begin position="346"/>
        <end position="368"/>
    </location>
</feature>
<reference evidence="2" key="1">
    <citation type="journal article" date="2020" name="bioRxiv">
        <title>Whole genome comparisons of ergot fungi reveals the divergence and evolution of species within the genus Claviceps are the result of varying mechanisms driving genome evolution and host range expansion.</title>
        <authorList>
            <person name="Wyka S.A."/>
            <person name="Mondo S.J."/>
            <person name="Liu M."/>
            <person name="Dettman J."/>
            <person name="Nalam V."/>
            <person name="Broders K.D."/>
        </authorList>
    </citation>
    <scope>NUCLEOTIDE SEQUENCE</scope>
    <source>
        <strain evidence="2">CCC 489</strain>
    </source>
</reference>
<feature type="compositionally biased region" description="Polar residues" evidence="1">
    <location>
        <begin position="356"/>
        <end position="365"/>
    </location>
</feature>
<feature type="compositionally biased region" description="Polar residues" evidence="1">
    <location>
        <begin position="33"/>
        <end position="51"/>
    </location>
</feature>
<protein>
    <recommendedName>
        <fullName evidence="4">Glucan 1, 4-alpha-glucosidase</fullName>
    </recommendedName>
</protein>
<evidence type="ECO:0000313" key="2">
    <source>
        <dbReference type="EMBL" id="KAG5927739.1"/>
    </source>
</evidence>
<gene>
    <name evidence="2" type="ORF">E4U42_001897</name>
</gene>
<evidence type="ECO:0000256" key="1">
    <source>
        <dbReference type="SAM" id="MobiDB-lite"/>
    </source>
</evidence>